<keyword evidence="2" id="KW-0436">Ligase</keyword>
<name>A0A1H5EX45_RHOJO</name>
<dbReference type="GO" id="GO:0016874">
    <property type="term" value="F:ligase activity"/>
    <property type="evidence" value="ECO:0007669"/>
    <property type="project" value="UniProtKB-KW"/>
</dbReference>
<sequence length="136" mass="14650">MASALFSAHYWSAVEAISSKDTRAVQNERLREQLTYLAVNSLLYRAKFAKHDVDVTKIRTVEDLAGLPFTENQELRDSLPRRRPPRTQRGVSSLVTVEAGDGDAAPANDWAGLPVVAIVGTRATNTAAISAGSANA</sequence>
<protein>
    <submittedName>
        <fullName evidence="2">Phenylacetate-CoA ligase</fullName>
    </submittedName>
</protein>
<dbReference type="EMBL" id="FNTL01000004">
    <property type="protein sequence ID" value="SED95696.1"/>
    <property type="molecule type" value="Genomic_DNA"/>
</dbReference>
<organism evidence="2 3">
    <name type="scientific">Rhodococcus jostii</name>
    <dbReference type="NCBI Taxonomy" id="132919"/>
    <lineage>
        <taxon>Bacteria</taxon>
        <taxon>Bacillati</taxon>
        <taxon>Actinomycetota</taxon>
        <taxon>Actinomycetes</taxon>
        <taxon>Mycobacteriales</taxon>
        <taxon>Nocardiaceae</taxon>
        <taxon>Rhodococcus</taxon>
    </lineage>
</organism>
<evidence type="ECO:0000313" key="3">
    <source>
        <dbReference type="Proteomes" id="UP000183407"/>
    </source>
</evidence>
<dbReference type="InterPro" id="IPR042099">
    <property type="entry name" value="ANL_N_sf"/>
</dbReference>
<evidence type="ECO:0000256" key="1">
    <source>
        <dbReference type="SAM" id="MobiDB-lite"/>
    </source>
</evidence>
<dbReference type="Proteomes" id="UP000183407">
    <property type="component" value="Unassembled WGS sequence"/>
</dbReference>
<feature type="region of interest" description="Disordered" evidence="1">
    <location>
        <begin position="74"/>
        <end position="94"/>
    </location>
</feature>
<dbReference type="AlphaFoldDB" id="A0A1H5EX45"/>
<evidence type="ECO:0000313" key="2">
    <source>
        <dbReference type="EMBL" id="SED95696.1"/>
    </source>
</evidence>
<reference evidence="3" key="1">
    <citation type="submission" date="2016-10" db="EMBL/GenBank/DDBJ databases">
        <authorList>
            <person name="Varghese N."/>
        </authorList>
    </citation>
    <scope>NUCLEOTIDE SEQUENCE [LARGE SCALE GENOMIC DNA]</scope>
    <source>
        <strain evidence="3">DSM 44719</strain>
    </source>
</reference>
<accession>A0A1H5EX45</accession>
<gene>
    <name evidence="2" type="ORF">SAMN04490220_6168</name>
</gene>
<proteinExistence type="predicted"/>
<dbReference type="Gene3D" id="3.40.50.12780">
    <property type="entry name" value="N-terminal domain of ligase-like"/>
    <property type="match status" value="1"/>
</dbReference>